<comment type="caution">
    <text evidence="1">The sequence shown here is derived from an EMBL/GenBank/DDBJ whole genome shotgun (WGS) entry which is preliminary data.</text>
</comment>
<dbReference type="EMBL" id="JPFK01000005">
    <property type="protein sequence ID" value="KFB01304.1"/>
    <property type="molecule type" value="Genomic_DNA"/>
</dbReference>
<protein>
    <submittedName>
        <fullName evidence="1">Uncharacterized protein</fullName>
    </submittedName>
</protein>
<name>A0A084TKR8_9FLAO</name>
<dbReference type="Proteomes" id="UP000028521">
    <property type="component" value="Unassembled WGS sequence"/>
</dbReference>
<organism evidence="1 2">
    <name type="scientific">Mangrovimonas yunxiaonensis</name>
    <dbReference type="NCBI Taxonomy" id="1197477"/>
    <lineage>
        <taxon>Bacteria</taxon>
        <taxon>Pseudomonadati</taxon>
        <taxon>Bacteroidota</taxon>
        <taxon>Flavobacteriia</taxon>
        <taxon>Flavobacteriales</taxon>
        <taxon>Flavobacteriaceae</taxon>
        <taxon>Mangrovimonas</taxon>
    </lineage>
</organism>
<reference evidence="1 2" key="1">
    <citation type="journal article" date="2014" name="Genome Announc.">
        <title>Draft Genome Sequence of the Algicidal Bacterium Mangrovimonas yunxiaonensis Strain LY01.</title>
        <authorList>
            <person name="Li Y."/>
            <person name="Zhu H."/>
            <person name="Li C."/>
            <person name="Zhang H."/>
            <person name="Chen Z."/>
            <person name="Zheng W."/>
            <person name="Xu H."/>
            <person name="Zheng T."/>
        </authorList>
    </citation>
    <scope>NUCLEOTIDE SEQUENCE [LARGE SCALE GENOMIC DNA]</scope>
    <source>
        <strain evidence="1 2">LY01</strain>
    </source>
</reference>
<gene>
    <name evidence="1" type="ORF">IA57_05600</name>
</gene>
<sequence length="90" mass="10014">MLFFPFYALTASYAQRLLSYFIHTEAILKLYWSQGGSGETGGVRRETGILLRGVSCHLIESEIKNQEPRVRNQDGRRDPLVALSIAVGSG</sequence>
<evidence type="ECO:0000313" key="2">
    <source>
        <dbReference type="Proteomes" id="UP000028521"/>
    </source>
</evidence>
<keyword evidence="2" id="KW-1185">Reference proteome</keyword>
<dbReference type="AlphaFoldDB" id="A0A084TKR8"/>
<evidence type="ECO:0000313" key="1">
    <source>
        <dbReference type="EMBL" id="KFB01304.1"/>
    </source>
</evidence>
<reference evidence="2" key="2">
    <citation type="submission" date="2014-07" db="EMBL/GenBank/DDBJ databases">
        <title>Genome sequence of Mangrovimonas yunxiaonensis.</title>
        <authorList>
            <person name="Li Y."/>
            <person name="Zheng T."/>
        </authorList>
    </citation>
    <scope>NUCLEOTIDE SEQUENCE [LARGE SCALE GENOMIC DNA]</scope>
    <source>
        <strain evidence="2">LY01</strain>
    </source>
</reference>
<proteinExistence type="predicted"/>
<accession>A0A084TKR8</accession>